<dbReference type="Pfam" id="PF14169">
    <property type="entry name" value="YdjO"/>
    <property type="match status" value="1"/>
</dbReference>
<evidence type="ECO:0000313" key="1">
    <source>
        <dbReference type="EMBL" id="MRX56202.1"/>
    </source>
</evidence>
<proteinExistence type="predicted"/>
<comment type="caution">
    <text evidence="1">The sequence shown here is derived from an EMBL/GenBank/DDBJ whole genome shotgun (WGS) entry which is preliminary data.</text>
</comment>
<dbReference type="RefSeq" id="WP_070875891.1">
    <property type="nucleotide sequence ID" value="NZ_CAJFZX010000005.1"/>
</dbReference>
<dbReference type="AlphaFoldDB" id="A0A6I2MGE7"/>
<protein>
    <submittedName>
        <fullName evidence="1">Cold-shock protein</fullName>
    </submittedName>
</protein>
<keyword evidence="2" id="KW-1185">Reference proteome</keyword>
<gene>
    <name evidence="1" type="ORF">GJU41_19775</name>
</gene>
<organism evidence="1 2">
    <name type="scientific">Metabacillus idriensis</name>
    <dbReference type="NCBI Taxonomy" id="324768"/>
    <lineage>
        <taxon>Bacteria</taxon>
        <taxon>Bacillati</taxon>
        <taxon>Bacillota</taxon>
        <taxon>Bacilli</taxon>
        <taxon>Bacillales</taxon>
        <taxon>Bacillaceae</taxon>
        <taxon>Metabacillus</taxon>
    </lineage>
</organism>
<reference evidence="1 2" key="1">
    <citation type="submission" date="2019-11" db="EMBL/GenBank/DDBJ databases">
        <title>Bacillus idriensis genome.</title>
        <authorList>
            <person name="Konopka E.N."/>
            <person name="Newman J.D."/>
        </authorList>
    </citation>
    <scope>NUCLEOTIDE SEQUENCE [LARGE SCALE GENOMIC DNA]</scope>
    <source>
        <strain evidence="1 2">DSM 19097</strain>
    </source>
</reference>
<evidence type="ECO:0000313" key="2">
    <source>
        <dbReference type="Proteomes" id="UP000441585"/>
    </source>
</evidence>
<name>A0A6I2MGE7_9BACI</name>
<sequence length="65" mass="7599">MYRKKPEDIVTEETKVWICTSEDCKGWVRDNFKSSESETPVCPLCKSEMKASTKVLEVINNHKKY</sequence>
<dbReference type="Proteomes" id="UP000441585">
    <property type="component" value="Unassembled WGS sequence"/>
</dbReference>
<dbReference type="EMBL" id="WKKF01000010">
    <property type="protein sequence ID" value="MRX56202.1"/>
    <property type="molecule type" value="Genomic_DNA"/>
</dbReference>
<dbReference type="InterPro" id="IPR025916">
    <property type="entry name" value="YdjO"/>
</dbReference>
<accession>A0A6I2MGE7</accession>